<keyword evidence="3" id="KW-1185">Reference proteome</keyword>
<organism evidence="2 3">
    <name type="scientific">Brassica rapa subsp. trilocularis</name>
    <dbReference type="NCBI Taxonomy" id="1813537"/>
    <lineage>
        <taxon>Eukaryota</taxon>
        <taxon>Viridiplantae</taxon>
        <taxon>Streptophyta</taxon>
        <taxon>Embryophyta</taxon>
        <taxon>Tracheophyta</taxon>
        <taxon>Spermatophyta</taxon>
        <taxon>Magnoliopsida</taxon>
        <taxon>eudicotyledons</taxon>
        <taxon>Gunneridae</taxon>
        <taxon>Pentapetalae</taxon>
        <taxon>rosids</taxon>
        <taxon>malvids</taxon>
        <taxon>Brassicales</taxon>
        <taxon>Brassicaceae</taxon>
        <taxon>Brassiceae</taxon>
        <taxon>Brassica</taxon>
    </lineage>
</organism>
<evidence type="ECO:0000256" key="1">
    <source>
        <dbReference type="SAM" id="MobiDB-lite"/>
    </source>
</evidence>
<comment type="caution">
    <text evidence="2">The sequence shown here is derived from an EMBL/GenBank/DDBJ whole genome shotgun (WGS) entry which is preliminary data.</text>
</comment>
<evidence type="ECO:0000313" key="2">
    <source>
        <dbReference type="EMBL" id="KAG5400266.1"/>
    </source>
</evidence>
<accession>A0ABQ7MRH5</accession>
<reference evidence="2 3" key="1">
    <citation type="submission" date="2021-03" db="EMBL/GenBank/DDBJ databases">
        <authorList>
            <person name="King G.J."/>
            <person name="Bancroft I."/>
            <person name="Baten A."/>
            <person name="Bloomfield J."/>
            <person name="Borpatragohain P."/>
            <person name="He Z."/>
            <person name="Irish N."/>
            <person name="Irwin J."/>
            <person name="Liu K."/>
            <person name="Mauleon R.P."/>
            <person name="Moore J."/>
            <person name="Morris R."/>
            <person name="Ostergaard L."/>
            <person name="Wang B."/>
            <person name="Wells R."/>
        </authorList>
    </citation>
    <scope>NUCLEOTIDE SEQUENCE [LARGE SCALE GENOMIC DNA]</scope>
    <source>
        <strain evidence="2">R-o-18</strain>
        <tissue evidence="2">Leaf</tissue>
    </source>
</reference>
<dbReference type="EMBL" id="JADBGQ010000004">
    <property type="protein sequence ID" value="KAG5400266.1"/>
    <property type="molecule type" value="Genomic_DNA"/>
</dbReference>
<feature type="non-terminal residue" evidence="2">
    <location>
        <position position="1"/>
    </location>
</feature>
<sequence length="276" mass="31279">LARPRVTARLTSSVILNWGNNIENIADPSLPMMPPPMNLLDEQCHLCEIDFSKLRAGGCRQRVATRLLRFWKARNVKKGGKLMGVDLLLLDRKIMNLGLHFALITRYNQCPSAQNFQDGWLYNPNEYRQTELCRCFTLIQVMPFPKFFLLRLWFSLYGGRFHHSSMVLRCASAASSSSNAATAEAPKPSGCNIRAASSSNSTSDREAIRSIRLKKMIPLQVEELRGQGVERYAYKWEKATVQIGSKRSIDSTAILYHQPSCNRTTNLHAIEPPTFM</sequence>
<protein>
    <submittedName>
        <fullName evidence="2">Uncharacterized protein</fullName>
    </submittedName>
</protein>
<dbReference type="Proteomes" id="UP000823674">
    <property type="component" value="Chromosome A04"/>
</dbReference>
<name>A0ABQ7MRH5_BRACM</name>
<proteinExistence type="predicted"/>
<gene>
    <name evidence="2" type="primary">A04g502450.1_BraROA</name>
    <name evidence="2" type="ORF">IGI04_014873</name>
</gene>
<feature type="region of interest" description="Disordered" evidence="1">
    <location>
        <begin position="181"/>
        <end position="203"/>
    </location>
</feature>
<evidence type="ECO:0000313" key="3">
    <source>
        <dbReference type="Proteomes" id="UP000823674"/>
    </source>
</evidence>